<gene>
    <name evidence="1" type="ORF">BV22DRAFT_380696</name>
</gene>
<evidence type="ECO:0000313" key="2">
    <source>
        <dbReference type="Proteomes" id="UP000790709"/>
    </source>
</evidence>
<reference evidence="1" key="1">
    <citation type="journal article" date="2021" name="New Phytol.">
        <title>Evolutionary innovations through gain and loss of genes in the ectomycorrhizal Boletales.</title>
        <authorList>
            <person name="Wu G."/>
            <person name="Miyauchi S."/>
            <person name="Morin E."/>
            <person name="Kuo A."/>
            <person name="Drula E."/>
            <person name="Varga T."/>
            <person name="Kohler A."/>
            <person name="Feng B."/>
            <person name="Cao Y."/>
            <person name="Lipzen A."/>
            <person name="Daum C."/>
            <person name="Hundley H."/>
            <person name="Pangilinan J."/>
            <person name="Johnson J."/>
            <person name="Barry K."/>
            <person name="LaButti K."/>
            <person name="Ng V."/>
            <person name="Ahrendt S."/>
            <person name="Min B."/>
            <person name="Choi I.G."/>
            <person name="Park H."/>
            <person name="Plett J.M."/>
            <person name="Magnuson J."/>
            <person name="Spatafora J.W."/>
            <person name="Nagy L.G."/>
            <person name="Henrissat B."/>
            <person name="Grigoriev I.V."/>
            <person name="Yang Z.L."/>
            <person name="Xu J."/>
            <person name="Martin F.M."/>
        </authorList>
    </citation>
    <scope>NUCLEOTIDE SEQUENCE</scope>
    <source>
        <strain evidence="1">KUC20120723A-06</strain>
    </source>
</reference>
<dbReference type="EMBL" id="MU266388">
    <property type="protein sequence ID" value="KAH7926161.1"/>
    <property type="molecule type" value="Genomic_DNA"/>
</dbReference>
<comment type="caution">
    <text evidence="1">The sequence shown here is derived from an EMBL/GenBank/DDBJ whole genome shotgun (WGS) entry which is preliminary data.</text>
</comment>
<sequence length="86" mass="9678">MCPPGLPKACFDLIEYKDKKLSGEGYRSKWETETDERNPGKGDDLYTKAIKEHLSDVIGIGNVTLSPIVEWIKRYVCIVRHGPAVT</sequence>
<proteinExistence type="predicted"/>
<evidence type="ECO:0000313" key="1">
    <source>
        <dbReference type="EMBL" id="KAH7926161.1"/>
    </source>
</evidence>
<accession>A0ACB8BLM1</accession>
<keyword evidence="2" id="KW-1185">Reference proteome</keyword>
<protein>
    <submittedName>
        <fullName evidence="1">Uncharacterized protein</fullName>
    </submittedName>
</protein>
<organism evidence="1 2">
    <name type="scientific">Leucogyrophana mollusca</name>
    <dbReference type="NCBI Taxonomy" id="85980"/>
    <lineage>
        <taxon>Eukaryota</taxon>
        <taxon>Fungi</taxon>
        <taxon>Dikarya</taxon>
        <taxon>Basidiomycota</taxon>
        <taxon>Agaricomycotina</taxon>
        <taxon>Agaricomycetes</taxon>
        <taxon>Agaricomycetidae</taxon>
        <taxon>Boletales</taxon>
        <taxon>Boletales incertae sedis</taxon>
        <taxon>Leucogyrophana</taxon>
    </lineage>
</organism>
<name>A0ACB8BLM1_9AGAM</name>
<dbReference type="Proteomes" id="UP000790709">
    <property type="component" value="Unassembled WGS sequence"/>
</dbReference>